<accession>A0A8H4A543</accession>
<dbReference type="AlphaFoldDB" id="A0A8H4A543"/>
<protein>
    <submittedName>
        <fullName evidence="1">Uncharacterized protein</fullName>
    </submittedName>
</protein>
<dbReference type="EMBL" id="WTPW01001659">
    <property type="protein sequence ID" value="KAF0424040.1"/>
    <property type="molecule type" value="Genomic_DNA"/>
</dbReference>
<gene>
    <name evidence="1" type="ORF">F8M41_006654</name>
</gene>
<keyword evidence="2" id="KW-1185">Reference proteome</keyword>
<evidence type="ECO:0000313" key="1">
    <source>
        <dbReference type="EMBL" id="KAF0424040.1"/>
    </source>
</evidence>
<sequence>MLFMGFSYQILKFVYSKLFEWYQNYQDLVIRRQNINDGFDWDTNLVGKSHTKGNEETERNVLFLKTKGMRFE</sequence>
<reference evidence="1 2" key="1">
    <citation type="journal article" date="2019" name="Environ. Microbiol.">
        <title>At the nexus of three kingdoms: the genome of the mycorrhizal fungus Gigaspora margarita provides insights into plant, endobacterial and fungal interactions.</title>
        <authorList>
            <person name="Venice F."/>
            <person name="Ghignone S."/>
            <person name="Salvioli di Fossalunga A."/>
            <person name="Amselem J."/>
            <person name="Novero M."/>
            <person name="Xianan X."/>
            <person name="Sedzielewska Toro K."/>
            <person name="Morin E."/>
            <person name="Lipzen A."/>
            <person name="Grigoriev I.V."/>
            <person name="Henrissat B."/>
            <person name="Martin F.M."/>
            <person name="Bonfante P."/>
        </authorList>
    </citation>
    <scope>NUCLEOTIDE SEQUENCE [LARGE SCALE GENOMIC DNA]</scope>
    <source>
        <strain evidence="1 2">BEG34</strain>
    </source>
</reference>
<dbReference type="Proteomes" id="UP000439903">
    <property type="component" value="Unassembled WGS sequence"/>
</dbReference>
<proteinExistence type="predicted"/>
<comment type="caution">
    <text evidence="1">The sequence shown here is derived from an EMBL/GenBank/DDBJ whole genome shotgun (WGS) entry which is preliminary data.</text>
</comment>
<evidence type="ECO:0000313" key="2">
    <source>
        <dbReference type="Proteomes" id="UP000439903"/>
    </source>
</evidence>
<organism evidence="1 2">
    <name type="scientific">Gigaspora margarita</name>
    <dbReference type="NCBI Taxonomy" id="4874"/>
    <lineage>
        <taxon>Eukaryota</taxon>
        <taxon>Fungi</taxon>
        <taxon>Fungi incertae sedis</taxon>
        <taxon>Mucoromycota</taxon>
        <taxon>Glomeromycotina</taxon>
        <taxon>Glomeromycetes</taxon>
        <taxon>Diversisporales</taxon>
        <taxon>Gigasporaceae</taxon>
        <taxon>Gigaspora</taxon>
    </lineage>
</organism>
<name>A0A8H4A543_GIGMA</name>